<dbReference type="EMBL" id="AJAT01000015">
    <property type="protein sequence ID" value="EOL43929.1"/>
    <property type="molecule type" value="Genomic_DNA"/>
</dbReference>
<accession>R3TQX2</accession>
<evidence type="ECO:0000313" key="4">
    <source>
        <dbReference type="EMBL" id="EOL43929.1"/>
    </source>
</evidence>
<organism evidence="4 5">
    <name type="scientific">Enterococcus phoeniculicola ATCC BAA-412</name>
    <dbReference type="NCBI Taxonomy" id="1158610"/>
    <lineage>
        <taxon>Bacteria</taxon>
        <taxon>Bacillati</taxon>
        <taxon>Bacillota</taxon>
        <taxon>Bacilli</taxon>
        <taxon>Lactobacillales</taxon>
        <taxon>Enterococcaceae</taxon>
        <taxon>Enterococcus</taxon>
    </lineage>
</organism>
<dbReference type="AlphaFoldDB" id="R3TQX2"/>
<feature type="domain" description="HTH tetR-type" evidence="3">
    <location>
        <begin position="5"/>
        <end position="65"/>
    </location>
</feature>
<evidence type="ECO:0000256" key="1">
    <source>
        <dbReference type="ARBA" id="ARBA00023125"/>
    </source>
</evidence>
<feature type="DNA-binding region" description="H-T-H motif" evidence="2">
    <location>
        <begin position="28"/>
        <end position="47"/>
    </location>
</feature>
<proteinExistence type="predicted"/>
<evidence type="ECO:0000259" key="3">
    <source>
        <dbReference type="PROSITE" id="PS50977"/>
    </source>
</evidence>
<dbReference type="STRING" id="154621.RV11_GL001055"/>
<dbReference type="HOGENOM" id="CLU_100170_2_0_9"/>
<reference evidence="4 5" key="1">
    <citation type="submission" date="2013-02" db="EMBL/GenBank/DDBJ databases">
        <title>The Genome Sequence of Enterococcus phoeniculicola BAA-412.</title>
        <authorList>
            <consortium name="The Broad Institute Genome Sequencing Platform"/>
            <consortium name="The Broad Institute Genome Sequencing Center for Infectious Disease"/>
            <person name="Earl A.M."/>
            <person name="Gilmore M.S."/>
            <person name="Lebreton F."/>
            <person name="Walker B."/>
            <person name="Young S.K."/>
            <person name="Zeng Q."/>
            <person name="Gargeya S."/>
            <person name="Fitzgerald M."/>
            <person name="Haas B."/>
            <person name="Abouelleil A."/>
            <person name="Alvarado L."/>
            <person name="Arachchi H.M."/>
            <person name="Berlin A.M."/>
            <person name="Chapman S.B."/>
            <person name="Dewar J."/>
            <person name="Goldberg J."/>
            <person name="Griggs A."/>
            <person name="Gujja S."/>
            <person name="Hansen M."/>
            <person name="Howarth C."/>
            <person name="Imamovic A."/>
            <person name="Larimer J."/>
            <person name="McCowan C."/>
            <person name="Murphy C."/>
            <person name="Neiman D."/>
            <person name="Pearson M."/>
            <person name="Priest M."/>
            <person name="Roberts A."/>
            <person name="Saif S."/>
            <person name="Shea T."/>
            <person name="Sisk P."/>
            <person name="Sykes S."/>
            <person name="Wortman J."/>
            <person name="Nusbaum C."/>
            <person name="Birren B."/>
        </authorList>
    </citation>
    <scope>NUCLEOTIDE SEQUENCE [LARGE SCALE GENOMIC DNA]</scope>
    <source>
        <strain evidence="4 5">ATCC BAA-412</strain>
    </source>
</reference>
<dbReference type="PROSITE" id="PS50977">
    <property type="entry name" value="HTH_TETR_2"/>
    <property type="match status" value="1"/>
</dbReference>
<dbReference type="InterPro" id="IPR009057">
    <property type="entry name" value="Homeodomain-like_sf"/>
</dbReference>
<dbReference type="SUPFAM" id="SSF46689">
    <property type="entry name" value="Homeodomain-like"/>
    <property type="match status" value="1"/>
</dbReference>
<evidence type="ECO:0000313" key="5">
    <source>
        <dbReference type="Proteomes" id="UP000013785"/>
    </source>
</evidence>
<dbReference type="RefSeq" id="WP_010768573.1">
    <property type="nucleotide sequence ID" value="NZ_ASWE01000002.1"/>
</dbReference>
<keyword evidence="5" id="KW-1185">Reference proteome</keyword>
<gene>
    <name evidence="4" type="ORF">UC3_01911</name>
</gene>
<keyword evidence="1 2" id="KW-0238">DNA-binding</keyword>
<dbReference type="PATRIC" id="fig|1158610.3.peg.1904"/>
<name>R3TQX2_9ENTE</name>
<dbReference type="Proteomes" id="UP000013785">
    <property type="component" value="Unassembled WGS sequence"/>
</dbReference>
<evidence type="ECO:0000256" key="2">
    <source>
        <dbReference type="PROSITE-ProRule" id="PRU00335"/>
    </source>
</evidence>
<dbReference type="InterPro" id="IPR001647">
    <property type="entry name" value="HTH_TetR"/>
</dbReference>
<dbReference type="Pfam" id="PF00440">
    <property type="entry name" value="TetR_N"/>
    <property type="match status" value="1"/>
</dbReference>
<comment type="caution">
    <text evidence="4">The sequence shown here is derived from an EMBL/GenBank/DDBJ whole genome shotgun (WGS) entry which is preliminary data.</text>
</comment>
<sequence>MRKKKYDKTLILEGAYQLAIKSGFDSLTARGLAQELDISTQPIYLSFKTMDALKEALSEKLFYEIKENYFKNCDTIQQYAWGCYRFSVEKREIYFSFLTNKEMIVSFNQYLYQLFCEIPEIKNSLEKKNVPVYFAKVTVLISSLVFLESEYISEKELYEELIKSIKRDLSNEVGSEVFSSKN</sequence>
<dbReference type="GO" id="GO:0003677">
    <property type="term" value="F:DNA binding"/>
    <property type="evidence" value="ECO:0007669"/>
    <property type="project" value="UniProtKB-UniRule"/>
</dbReference>
<protein>
    <recommendedName>
        <fullName evidence="3">HTH tetR-type domain-containing protein</fullName>
    </recommendedName>
</protein>
<dbReference type="eggNOG" id="COG1309">
    <property type="taxonomic scope" value="Bacteria"/>
</dbReference>
<dbReference type="Gene3D" id="1.10.357.10">
    <property type="entry name" value="Tetracycline Repressor, domain 2"/>
    <property type="match status" value="1"/>
</dbReference>